<dbReference type="GO" id="GO:0003887">
    <property type="term" value="F:DNA-directed DNA polymerase activity"/>
    <property type="evidence" value="ECO:0007669"/>
    <property type="project" value="UniProtKB-KW"/>
</dbReference>
<dbReference type="InterPro" id="IPR003141">
    <property type="entry name" value="Pol/His_phosphatase_N"/>
</dbReference>
<dbReference type="GO" id="GO:0008408">
    <property type="term" value="F:3'-5' exonuclease activity"/>
    <property type="evidence" value="ECO:0007669"/>
    <property type="project" value="InterPro"/>
</dbReference>
<dbReference type="InterPro" id="IPR012340">
    <property type="entry name" value="NA-bd_OB-fold"/>
</dbReference>
<dbReference type="Pfam" id="PF02811">
    <property type="entry name" value="PHP"/>
    <property type="match status" value="1"/>
</dbReference>
<dbReference type="PANTHER" id="PTHR32294">
    <property type="entry name" value="DNA POLYMERASE III SUBUNIT ALPHA"/>
    <property type="match status" value="1"/>
</dbReference>
<dbReference type="Gene3D" id="2.40.50.140">
    <property type="entry name" value="Nucleic acid-binding proteins"/>
    <property type="match status" value="1"/>
</dbReference>
<gene>
    <name evidence="11" type="ORF">HMPREF3230_00156</name>
</gene>
<dbReference type="SMART" id="SM00481">
    <property type="entry name" value="POLIIIAc"/>
    <property type="match status" value="1"/>
</dbReference>
<dbReference type="GO" id="GO:0005737">
    <property type="term" value="C:cytoplasm"/>
    <property type="evidence" value="ECO:0007669"/>
    <property type="project" value="UniProtKB-SubCell"/>
</dbReference>
<evidence type="ECO:0000256" key="6">
    <source>
        <dbReference type="ARBA" id="ARBA00022695"/>
    </source>
</evidence>
<dbReference type="GO" id="GO:0003676">
    <property type="term" value="F:nucleic acid binding"/>
    <property type="evidence" value="ECO:0007669"/>
    <property type="project" value="InterPro"/>
</dbReference>
<comment type="catalytic activity">
    <reaction evidence="9">
        <text>DNA(n) + a 2'-deoxyribonucleoside 5'-triphosphate = DNA(n+1) + diphosphate</text>
        <dbReference type="Rhea" id="RHEA:22508"/>
        <dbReference type="Rhea" id="RHEA-COMP:17339"/>
        <dbReference type="Rhea" id="RHEA-COMP:17340"/>
        <dbReference type="ChEBI" id="CHEBI:33019"/>
        <dbReference type="ChEBI" id="CHEBI:61560"/>
        <dbReference type="ChEBI" id="CHEBI:173112"/>
        <dbReference type="EC" id="2.7.7.7"/>
    </reaction>
</comment>
<dbReference type="AlphaFoldDB" id="A0A135ZBA5"/>
<sequence length="1186" mass="132776">MTHPETSFVHLHNHTHYSLLDGASKIPDLVARAKELGMPAIAITDHGNMHGAYEMWSTAVKNGIKPIIGIEAYVTPETARQDKSRVHWGTEEQRSDDVSGGGLITHMTMWAQNDEGLENLIKASSIANLEGLVMRYPRMDKDLLSTYSKGVIASSGCPSGIIQTRLRLGQFDEALRAAGEFQDIFGKDNFFIELMNHGLSIETRVTKDLLEISKKLNAPLLATNDLHYVREEDRESQDAMLCINSGSRLDDPNRFKFDGSGYYLKSAEQMRELFKEFPEACDNTLEIARRCNVMFDDGEDGAFMPKFDCPEGWDETSLFLKKVEEGLERRYDNNVPIEVLKQADYECGVICQMQFCGYFLVVADYINWAKEHGVMVGPGRGSAAGAMVAYAMGITELDPMKHGLIFERFLNPERVSLPDIDVDFDPDGRAKVLEYVGEKYGKDKVAQCVIYGTIKTKQALKDAARIMGYEFSVGEKITKILPPAKNGKDMSLREIFDENSKRYAEAREFREMYGSDEDIKKITGEARGIEGLIRQTGVHACATIMGSEPITNTSPLLERTDGTITTTFEYHTCETLGLVKMDFLGLSNLTVIRDTIRNVENNRHTKIDYTKIPLDDKETYKLLARGDTLGVFQLDSDGMRALLRTLKPDNFNDISALIALYRPGPMDMDSHTNYAKRKNGLQKITPIHPEVAEPLKDVLGETYGLIVYQEQVQSAARILAGYSLGKADVLRRAMGKKKPEVLAKEKIPFFKGMQEHGYSKEAAQAVWDVLVPFSGYAFNKAHSAAYGLISYWTAYLKTHYPVEFMAALLQNERTNKDKTALYLGEARRMGIRILPPDVNESVLEYSAVGDVVRFGLGAIRNVGDKAVKDIIAERESSRGRFVNFKDFVKRVSFDALNRRLVESLIKAGAFDSIDPNRRAIWEICGQMIDSVIPIKRKQLEGQFDLFSSIDEDNTDQSFLGDAEVNVPDVEEWDKKTKLNFEREMLGLYVSDHPLSGLSAVLTSLSDMSIAELIDKAKTMNDRTQVTLAGLITGVDRRVSKQGNAWAIITLEDMESSIQCMFFSKAYEAAANDFAIDQVAQIRGVVEVRDETVSLRGKYFEIPSLESVDSRPLNIVLPHMSINKSKLDKLSSILCEHPGCCEVNLAIVDDQGNSKVFVFGDKFRVKRDTSLFAEIKILFGPSCLPSA</sequence>
<keyword evidence="7" id="KW-0235">DNA replication</keyword>
<accession>A0A135ZBA5</accession>
<comment type="subcellular location">
    <subcellularLocation>
        <location evidence="1">Cytoplasm</location>
    </subcellularLocation>
</comment>
<comment type="similarity">
    <text evidence="2">Belongs to the DNA polymerase type-C family. DnaE subfamily.</text>
</comment>
<dbReference type="CDD" id="cd12113">
    <property type="entry name" value="PHP_PolIIIA_DnaE3"/>
    <property type="match status" value="1"/>
</dbReference>
<dbReference type="InterPro" id="IPR004013">
    <property type="entry name" value="PHP_dom"/>
</dbReference>
<evidence type="ECO:0000256" key="2">
    <source>
        <dbReference type="ARBA" id="ARBA00009496"/>
    </source>
</evidence>
<dbReference type="GO" id="GO:0006260">
    <property type="term" value="P:DNA replication"/>
    <property type="evidence" value="ECO:0007669"/>
    <property type="project" value="UniProtKB-KW"/>
</dbReference>
<dbReference type="InterPro" id="IPR004805">
    <property type="entry name" value="DnaE2/DnaE/PolC"/>
</dbReference>
<keyword evidence="8" id="KW-0239">DNA-directed DNA polymerase</keyword>
<dbReference type="CDD" id="cd04485">
    <property type="entry name" value="DnaE_OBF"/>
    <property type="match status" value="1"/>
</dbReference>
<evidence type="ECO:0000313" key="12">
    <source>
        <dbReference type="Proteomes" id="UP000070505"/>
    </source>
</evidence>
<dbReference type="Pfam" id="PF14579">
    <property type="entry name" value="HHH_6"/>
    <property type="match status" value="1"/>
</dbReference>
<evidence type="ECO:0000313" key="11">
    <source>
        <dbReference type="EMBL" id="KXI18947.1"/>
    </source>
</evidence>
<dbReference type="PANTHER" id="PTHR32294:SF0">
    <property type="entry name" value="DNA POLYMERASE III SUBUNIT ALPHA"/>
    <property type="match status" value="1"/>
</dbReference>
<name>A0A135ZBA5_GARVA</name>
<dbReference type="Proteomes" id="UP000070505">
    <property type="component" value="Unassembled WGS sequence"/>
</dbReference>
<protein>
    <recommendedName>
        <fullName evidence="4">DNA polymerase III subunit alpha</fullName>
        <ecNumber evidence="3">2.7.7.7</ecNumber>
    </recommendedName>
</protein>
<dbReference type="NCBIfam" id="NF004226">
    <property type="entry name" value="PRK05673.1"/>
    <property type="match status" value="1"/>
</dbReference>
<dbReference type="NCBIfam" id="TIGR00594">
    <property type="entry name" value="polc"/>
    <property type="match status" value="1"/>
</dbReference>
<dbReference type="Gene3D" id="1.10.10.1600">
    <property type="entry name" value="Bacterial DNA polymerase III alpha subunit, thumb domain"/>
    <property type="match status" value="1"/>
</dbReference>
<evidence type="ECO:0000256" key="9">
    <source>
        <dbReference type="ARBA" id="ARBA00049244"/>
    </source>
</evidence>
<dbReference type="Pfam" id="PF17657">
    <property type="entry name" value="DNA_pol3_finger"/>
    <property type="match status" value="1"/>
</dbReference>
<dbReference type="Gene3D" id="1.10.150.870">
    <property type="match status" value="1"/>
</dbReference>
<dbReference type="EMBL" id="LSRC01000006">
    <property type="protein sequence ID" value="KXI18947.1"/>
    <property type="molecule type" value="Genomic_DNA"/>
</dbReference>
<dbReference type="Pfam" id="PF01336">
    <property type="entry name" value="tRNA_anti-codon"/>
    <property type="match status" value="1"/>
</dbReference>
<evidence type="ECO:0000256" key="7">
    <source>
        <dbReference type="ARBA" id="ARBA00022705"/>
    </source>
</evidence>
<dbReference type="InterPro" id="IPR041931">
    <property type="entry name" value="DNA_pol3_alpha_thumb_dom"/>
</dbReference>
<evidence type="ECO:0000256" key="5">
    <source>
        <dbReference type="ARBA" id="ARBA00022679"/>
    </source>
</evidence>
<evidence type="ECO:0000256" key="3">
    <source>
        <dbReference type="ARBA" id="ARBA00012417"/>
    </source>
</evidence>
<proteinExistence type="inferred from homology"/>
<evidence type="ECO:0000256" key="8">
    <source>
        <dbReference type="ARBA" id="ARBA00022932"/>
    </source>
</evidence>
<keyword evidence="5" id="KW-0808">Transferase</keyword>
<keyword evidence="6" id="KW-0548">Nucleotidyltransferase</keyword>
<organism evidence="11 12">
    <name type="scientific">Gardnerella vaginalis</name>
    <dbReference type="NCBI Taxonomy" id="2702"/>
    <lineage>
        <taxon>Bacteria</taxon>
        <taxon>Bacillati</taxon>
        <taxon>Actinomycetota</taxon>
        <taxon>Actinomycetes</taxon>
        <taxon>Bifidobacteriales</taxon>
        <taxon>Bifidobacteriaceae</taxon>
        <taxon>Gardnerella</taxon>
    </lineage>
</organism>
<dbReference type="EC" id="2.7.7.7" evidence="3"/>
<comment type="caution">
    <text evidence="11">The sequence shown here is derived from an EMBL/GenBank/DDBJ whole genome shotgun (WGS) entry which is preliminary data.</text>
</comment>
<dbReference type="InterPro" id="IPR011708">
    <property type="entry name" value="DNA_pol3_alpha_NTPase_dom"/>
</dbReference>
<evidence type="ECO:0000256" key="1">
    <source>
        <dbReference type="ARBA" id="ARBA00004496"/>
    </source>
</evidence>
<dbReference type="InterPro" id="IPR040982">
    <property type="entry name" value="DNA_pol3_finger"/>
</dbReference>
<evidence type="ECO:0000256" key="4">
    <source>
        <dbReference type="ARBA" id="ARBA00019114"/>
    </source>
</evidence>
<dbReference type="InterPro" id="IPR004365">
    <property type="entry name" value="NA-bd_OB_tRNA"/>
</dbReference>
<dbReference type="Gene3D" id="3.20.20.140">
    <property type="entry name" value="Metal-dependent hydrolases"/>
    <property type="match status" value="1"/>
</dbReference>
<feature type="domain" description="Polymerase/histidinol phosphatase N-terminal" evidence="10">
    <location>
        <begin position="9"/>
        <end position="76"/>
    </location>
</feature>
<dbReference type="SUPFAM" id="SSF89550">
    <property type="entry name" value="PHP domain-like"/>
    <property type="match status" value="1"/>
</dbReference>
<dbReference type="RefSeq" id="WP_075523083.1">
    <property type="nucleotide sequence ID" value="NZ_KQ961850.1"/>
</dbReference>
<evidence type="ECO:0000259" key="10">
    <source>
        <dbReference type="SMART" id="SM00481"/>
    </source>
</evidence>
<reference evidence="11 12" key="1">
    <citation type="submission" date="2016-02" db="EMBL/GenBank/DDBJ databases">
        <authorList>
            <person name="Wen L."/>
            <person name="He K."/>
            <person name="Yang H."/>
        </authorList>
    </citation>
    <scope>NUCLEOTIDE SEQUENCE [LARGE SCALE GENOMIC DNA]</scope>
    <source>
        <strain evidence="11 12">CMW7778B</strain>
    </source>
</reference>
<dbReference type="InterPro" id="IPR029460">
    <property type="entry name" value="DNAPol_HHH"/>
</dbReference>
<dbReference type="PATRIC" id="fig|2702.101.peg.155"/>
<dbReference type="Pfam" id="PF07733">
    <property type="entry name" value="DNA_pol3_alpha"/>
    <property type="match status" value="1"/>
</dbReference>
<dbReference type="InterPro" id="IPR016195">
    <property type="entry name" value="Pol/histidinol_Pase-like"/>
</dbReference>